<dbReference type="Pfam" id="PF09537">
    <property type="entry name" value="DUF2383"/>
    <property type="match status" value="1"/>
</dbReference>
<dbReference type="Proteomes" id="UP001163731">
    <property type="component" value="Unassembled WGS sequence"/>
</dbReference>
<dbReference type="InterPro" id="IPR011971">
    <property type="entry name" value="CHP02284"/>
</dbReference>
<organism evidence="2 3">
    <name type="scientific">Chryseobacterium kimseyorum</name>
    <dbReference type="NCBI Taxonomy" id="2984028"/>
    <lineage>
        <taxon>Bacteria</taxon>
        <taxon>Pseudomonadati</taxon>
        <taxon>Bacteroidota</taxon>
        <taxon>Flavobacteriia</taxon>
        <taxon>Flavobacteriales</taxon>
        <taxon>Weeksellaceae</taxon>
        <taxon>Chryseobacterium group</taxon>
        <taxon>Chryseobacterium</taxon>
    </lineage>
</organism>
<name>A0ABT3HWJ1_9FLAO</name>
<dbReference type="EMBL" id="JAPDHW010000003">
    <property type="protein sequence ID" value="MCW3168148.1"/>
    <property type="molecule type" value="Genomic_DNA"/>
</dbReference>
<dbReference type="InterPro" id="IPR012347">
    <property type="entry name" value="Ferritin-like"/>
</dbReference>
<evidence type="ECO:0000313" key="2">
    <source>
        <dbReference type="EMBL" id="MCW3168148.1"/>
    </source>
</evidence>
<reference evidence="2" key="1">
    <citation type="submission" date="2022-10" db="EMBL/GenBank/DDBJ databases">
        <title>Chryseobacterium babae sp. nov. isolated from the gut of the beetle Oryctes rhinoceros, and Chryseobacterium kimseyorum sp. nov., isolated from a stick insect rearing cage.</title>
        <authorList>
            <person name="Shelomi M."/>
            <person name="Han C.-J."/>
            <person name="Chen W.-M."/>
            <person name="Chen H.-K."/>
            <person name="Liaw S.-J."/>
            <person name="Muhle E."/>
            <person name="Clermont D."/>
        </authorList>
    </citation>
    <scope>NUCLEOTIDE SEQUENCE</scope>
    <source>
        <strain evidence="2">09-1422</strain>
    </source>
</reference>
<proteinExistence type="predicted"/>
<keyword evidence="3" id="KW-1185">Reference proteome</keyword>
<evidence type="ECO:0000259" key="1">
    <source>
        <dbReference type="Pfam" id="PF09537"/>
    </source>
</evidence>
<evidence type="ECO:0000313" key="3">
    <source>
        <dbReference type="Proteomes" id="UP001163731"/>
    </source>
</evidence>
<sequence length="153" mass="17426">MNNERIAVVLNDLLHITNDRIAGFENVEGKVWESYSHLKGEYDHMISDSKIMKNELINLIQDRGGKADDSASTAGAIHRAWIDLKNSFPIGNKENSTLENVVYGEQNAINAYQEVLTNGELDPESTKVVSEHLRQLRESYTKFKKIEEYKKNS</sequence>
<dbReference type="InterPro" id="IPR019052">
    <property type="entry name" value="DUF2383"/>
</dbReference>
<dbReference type="Gene3D" id="1.20.1260.10">
    <property type="match status" value="1"/>
</dbReference>
<gene>
    <name evidence="2" type="ORF">OMO38_06385</name>
</gene>
<comment type="caution">
    <text evidence="2">The sequence shown here is derived from an EMBL/GenBank/DDBJ whole genome shotgun (WGS) entry which is preliminary data.</text>
</comment>
<protein>
    <submittedName>
        <fullName evidence="2">PA2169 family four-helix-bundle protein</fullName>
    </submittedName>
</protein>
<dbReference type="NCBIfam" id="TIGR02284">
    <property type="entry name" value="PA2169 family four-helix-bundle protein"/>
    <property type="match status" value="1"/>
</dbReference>
<feature type="domain" description="DUF2383" evidence="1">
    <location>
        <begin position="8"/>
        <end position="117"/>
    </location>
</feature>
<accession>A0ABT3HWJ1</accession>
<dbReference type="RefSeq" id="WP_264749373.1">
    <property type="nucleotide sequence ID" value="NZ_JAPDHW010000003.1"/>
</dbReference>